<dbReference type="InterPro" id="IPR032466">
    <property type="entry name" value="Metal_Hydrolase"/>
</dbReference>
<feature type="compositionally biased region" description="Pro residues" evidence="4">
    <location>
        <begin position="1"/>
        <end position="13"/>
    </location>
</feature>
<evidence type="ECO:0000313" key="6">
    <source>
        <dbReference type="Proteomes" id="UP000003824"/>
    </source>
</evidence>
<dbReference type="Gene3D" id="3.20.20.140">
    <property type="entry name" value="Metal-dependent hydrolases"/>
    <property type="match status" value="1"/>
</dbReference>
<dbReference type="Proteomes" id="UP000003824">
    <property type="component" value="Unassembled WGS sequence"/>
</dbReference>
<dbReference type="PANTHER" id="PTHR10819:SF3">
    <property type="entry name" value="PHOSPHOTRIESTERASE-RELATED PROTEIN"/>
    <property type="match status" value="1"/>
</dbReference>
<evidence type="ECO:0000256" key="1">
    <source>
        <dbReference type="ARBA" id="ARBA00022723"/>
    </source>
</evidence>
<keyword evidence="1" id="KW-0479">Metal-binding</keyword>
<dbReference type="Pfam" id="PF02126">
    <property type="entry name" value="PTE"/>
    <property type="match status" value="1"/>
</dbReference>
<evidence type="ECO:0000313" key="5">
    <source>
        <dbReference type="EMBL" id="EFE65400.2"/>
    </source>
</evidence>
<protein>
    <submittedName>
        <fullName evidence="5">Predicted protein</fullName>
    </submittedName>
</protein>
<dbReference type="PROSITE" id="PS51347">
    <property type="entry name" value="PHOSPHOTRIESTERASE_2"/>
    <property type="match status" value="1"/>
</dbReference>
<dbReference type="PANTHER" id="PTHR10819">
    <property type="entry name" value="PHOSPHOTRIESTERASE-RELATED"/>
    <property type="match status" value="1"/>
</dbReference>
<name>D6A007_STRV1</name>
<dbReference type="SUPFAM" id="SSF51556">
    <property type="entry name" value="Metallo-dependent hydrolases"/>
    <property type="match status" value="1"/>
</dbReference>
<gene>
    <name evidence="5" type="ORF">SSFG_00654</name>
</gene>
<dbReference type="AlphaFoldDB" id="D6A007"/>
<dbReference type="GO" id="GO:0016787">
    <property type="term" value="F:hydrolase activity"/>
    <property type="evidence" value="ECO:0007669"/>
    <property type="project" value="UniProtKB-KW"/>
</dbReference>
<evidence type="ECO:0000256" key="4">
    <source>
        <dbReference type="SAM" id="MobiDB-lite"/>
    </source>
</evidence>
<dbReference type="eggNOG" id="COG1735">
    <property type="taxonomic scope" value="Bacteria"/>
</dbReference>
<dbReference type="EMBL" id="DS999641">
    <property type="protein sequence ID" value="EFE65400.2"/>
    <property type="molecule type" value="Genomic_DNA"/>
</dbReference>
<proteinExistence type="inferred from homology"/>
<evidence type="ECO:0000256" key="2">
    <source>
        <dbReference type="ARBA" id="ARBA00022801"/>
    </source>
</evidence>
<evidence type="ECO:0000256" key="3">
    <source>
        <dbReference type="PROSITE-ProRule" id="PRU00679"/>
    </source>
</evidence>
<comment type="similarity">
    <text evidence="3">Belongs to the metallo-dependent hydrolases superfamily. Phosphotriesterase family.</text>
</comment>
<comment type="caution">
    <text evidence="3">Lacks conserved residue(s) required for the propagation of feature annotation.</text>
</comment>
<dbReference type="GO" id="GO:0008270">
    <property type="term" value="F:zinc ion binding"/>
    <property type="evidence" value="ECO:0007669"/>
    <property type="project" value="InterPro"/>
</dbReference>
<sequence length="416" mass="44472">MTAPPPRPTPSRPARPARAPAPHRPFGQLRTPWSPGRPVRWRPAGDRSRMPISLTVHYFFLAFISLTACKPSGYRDRSHGVLCAPPWTREAGMSVKSNTVNTVLGPVPAEELGVVSVHEALLSVVPGAEHAHDVTIDRAEIFETLAAKLKDFRAHGGGTIVDSTGMFHGRDVRLYETLSRTTGVHIVASTGQGPEEKLGGYFLTPQTDPPTPWPAEKFADLFTREVTEGMVVPRVERRGAAGLVATTATAEGMTATDESLFRGAARAALNTGVAVSIRYGADAVHDLDVVLDEKLPADRVAVGGLDREDAVAAGAPLEVARRGAYAVLDHVGTEDGDHLTDAERAALVADLVQGGFGHRILLSSNATGVAKGHPGNDLPYSHVLTAFVPLLKERGLGDEDVRRILVDNPRDLLSVR</sequence>
<organism evidence="5 6">
    <name type="scientific">Streptomyces viridosporus (strain ATCC 14672 / DSM 40746 / JCM 4963 / KCTC 9882 / NRRL B-12104 / FH 1290)</name>
    <name type="common">Streptomyces ghanaensis</name>
    <dbReference type="NCBI Taxonomy" id="566461"/>
    <lineage>
        <taxon>Bacteria</taxon>
        <taxon>Bacillati</taxon>
        <taxon>Actinomycetota</taxon>
        <taxon>Actinomycetes</taxon>
        <taxon>Kitasatosporales</taxon>
        <taxon>Streptomycetaceae</taxon>
        <taxon>Streptomyces</taxon>
    </lineage>
</organism>
<accession>D6A007</accession>
<dbReference type="InterPro" id="IPR001559">
    <property type="entry name" value="Phosphotriesterase"/>
</dbReference>
<feature type="region of interest" description="Disordered" evidence="4">
    <location>
        <begin position="1"/>
        <end position="39"/>
    </location>
</feature>
<keyword evidence="2" id="KW-0378">Hydrolase</keyword>
<reference evidence="6" key="1">
    <citation type="submission" date="2008-12" db="EMBL/GenBank/DDBJ databases">
        <title>Annotation of Streptomyces ghanaensis ATCC 14672.</title>
        <authorList>
            <consortium name="The Broad Institute Genome Sequencing Platform"/>
            <consortium name="Broad Institute Microbial Sequencing Center"/>
            <person name="Fischbach M."/>
            <person name="Ward D."/>
            <person name="Young S."/>
            <person name="Kodira C.D."/>
            <person name="Zeng Q."/>
            <person name="Koehrsen M."/>
            <person name="Godfrey P."/>
            <person name="Alvarado L."/>
            <person name="Berlin A.M."/>
            <person name="Borenstein D."/>
            <person name="Chen Z."/>
            <person name="Engels R."/>
            <person name="Freedman E."/>
            <person name="Gellesch M."/>
            <person name="Goldberg J."/>
            <person name="Griggs A."/>
            <person name="Gujja S."/>
            <person name="Heiman D.I."/>
            <person name="Hepburn T.A."/>
            <person name="Howarth C."/>
            <person name="Jen D."/>
            <person name="Larson L."/>
            <person name="Lewis B."/>
            <person name="Mehta T."/>
            <person name="Park D."/>
            <person name="Pearson M."/>
            <person name="Roberts A."/>
            <person name="Saif S."/>
            <person name="Shea T.D."/>
            <person name="Shenoy N."/>
            <person name="Sisk P."/>
            <person name="Stolte C."/>
            <person name="Sykes S.N."/>
            <person name="Walk T."/>
            <person name="White J."/>
            <person name="Yandava C."/>
            <person name="Straight P."/>
            <person name="Clardy J."/>
            <person name="Hung D."/>
            <person name="Kolter R."/>
            <person name="Mekalanos J."/>
            <person name="Walker S."/>
            <person name="Walsh C.T."/>
            <person name="Wieland B.L.C."/>
            <person name="Ilzarbe M."/>
            <person name="Galagan J."/>
            <person name="Nusbaum C."/>
            <person name="Birren B."/>
        </authorList>
    </citation>
    <scope>NUCLEOTIDE SEQUENCE [LARGE SCALE GENOMIC DNA]</scope>
    <source>
        <strain evidence="6">ATCC 14672 / DSM 40746 / JCM 4963 / KCTC 9882 / NRRL B-12104 / FH 1290</strain>
    </source>
</reference>